<keyword evidence="2 4" id="KW-0012">Acyltransferase</keyword>
<evidence type="ECO:0000256" key="1">
    <source>
        <dbReference type="ARBA" id="ARBA00022679"/>
    </source>
</evidence>
<dbReference type="InterPro" id="IPR004410">
    <property type="entry name" value="Malonyl_CoA-ACP_transAc_FabD"/>
</dbReference>
<accession>D1H0A6</accession>
<evidence type="ECO:0000259" key="6">
    <source>
        <dbReference type="SMART" id="SM00827"/>
    </source>
</evidence>
<sequence length="322" mass="34275">MSTTAFVFPGQGSQRVGMGRALTERRPDLLDSHYRVADEVLGIPLTQLCWRGPAEELRAMPVTQPAVFLTSVVTHEVLGGQGVVPDVVAGHSLGEFAAMVTAGVLDWVDVVHLVRLRGRLMDAVNREIPGSMGAVIDVELGELEGLCARAAADTGEIVEIANHNDHRQIVVAGQTGGVARLLELAERGGAQRVLTLDVGGSAHCSLLSGIEPEFRRAVEALDLRDPVVPVISAVTAAPVRTAAEAADCLSRQFTHRVRWTETVEALTAAGVGRFVEVGPGRTLSKLCGRLAPDAETYRTNDTEHVDRVAEALGTARPARARL</sequence>
<dbReference type="Gene3D" id="3.30.70.250">
    <property type="entry name" value="Malonyl-CoA ACP transacylase, ACP-binding"/>
    <property type="match status" value="1"/>
</dbReference>
<dbReference type="Gene3D" id="3.40.366.10">
    <property type="entry name" value="Malonyl-Coenzyme A Acyl Carrier Protein, domain 2"/>
    <property type="match status" value="1"/>
</dbReference>
<dbReference type="InterPro" id="IPR016035">
    <property type="entry name" value="Acyl_Trfase/lysoPLipase"/>
</dbReference>
<dbReference type="GO" id="GO:0006633">
    <property type="term" value="P:fatty acid biosynthetic process"/>
    <property type="evidence" value="ECO:0007669"/>
    <property type="project" value="TreeGrafter"/>
</dbReference>
<evidence type="ECO:0000313" key="7">
    <source>
        <dbReference type="EMBL" id="CBH32093.1"/>
    </source>
</evidence>
<dbReference type="InterPro" id="IPR001227">
    <property type="entry name" value="Ac_transferase_dom_sf"/>
</dbReference>
<dbReference type="AlphaFoldDB" id="D1H0A6"/>
<reference evidence="7" key="1">
    <citation type="submission" date="2009-11" db="EMBL/GenBank/DDBJ databases">
        <title>Cloning and Characterization of the Ravidomycin and Chrysomycin Biosynthetic Gene Clusters.</title>
        <authorList>
            <person name="Kharel M.K."/>
            <person name="Nybo E."/>
            <person name="Shepherd M.D."/>
            <person name="Rohr J."/>
        </authorList>
    </citation>
    <scope>NUCLEOTIDE SEQUENCE</scope>
</reference>
<comment type="catalytic activity">
    <reaction evidence="3 4">
        <text>holo-[ACP] + malonyl-CoA = malonyl-[ACP] + CoA</text>
        <dbReference type="Rhea" id="RHEA:41792"/>
        <dbReference type="Rhea" id="RHEA-COMP:9623"/>
        <dbReference type="Rhea" id="RHEA-COMP:9685"/>
        <dbReference type="ChEBI" id="CHEBI:57287"/>
        <dbReference type="ChEBI" id="CHEBI:57384"/>
        <dbReference type="ChEBI" id="CHEBI:64479"/>
        <dbReference type="ChEBI" id="CHEBI:78449"/>
        <dbReference type="EC" id="2.3.1.39"/>
    </reaction>
</comment>
<dbReference type="EMBL" id="FN565166">
    <property type="protein sequence ID" value="CBH32093.1"/>
    <property type="molecule type" value="Genomic_DNA"/>
</dbReference>
<organism evidence="7">
    <name type="scientific">Streptomyces griseoloalbus</name>
    <dbReference type="NCBI Taxonomy" id="67303"/>
    <lineage>
        <taxon>Bacteria</taxon>
        <taxon>Bacillati</taxon>
        <taxon>Actinomycetota</taxon>
        <taxon>Actinomycetes</taxon>
        <taxon>Kitasatosporales</taxon>
        <taxon>Streptomycetaceae</taxon>
        <taxon>Streptomyces</taxon>
    </lineage>
</organism>
<dbReference type="GO" id="GO:0004314">
    <property type="term" value="F:[acyl-carrier-protein] S-malonyltransferase activity"/>
    <property type="evidence" value="ECO:0007669"/>
    <property type="project" value="UniProtKB-EC"/>
</dbReference>
<comment type="similarity">
    <text evidence="4">Belongs to the fabD family.</text>
</comment>
<dbReference type="InterPro" id="IPR050858">
    <property type="entry name" value="Mal-CoA-ACP_Trans/PKS_FabD"/>
</dbReference>
<dbReference type="EC" id="2.3.1.39" evidence="4"/>
<evidence type="ECO:0000256" key="4">
    <source>
        <dbReference type="PIRNR" id="PIRNR000446"/>
    </source>
</evidence>
<dbReference type="NCBIfam" id="TIGR00128">
    <property type="entry name" value="fabD"/>
    <property type="match status" value="1"/>
</dbReference>
<dbReference type="SUPFAM" id="SSF52151">
    <property type="entry name" value="FabD/lysophospholipase-like"/>
    <property type="match status" value="1"/>
</dbReference>
<evidence type="ECO:0000256" key="2">
    <source>
        <dbReference type="ARBA" id="ARBA00023315"/>
    </source>
</evidence>
<dbReference type="GO" id="GO:0005829">
    <property type="term" value="C:cytosol"/>
    <property type="evidence" value="ECO:0007669"/>
    <property type="project" value="TreeGrafter"/>
</dbReference>
<proteinExistence type="inferred from homology"/>
<dbReference type="InterPro" id="IPR016036">
    <property type="entry name" value="Malonyl_transacylase_ACP-bd"/>
</dbReference>
<name>D1H0A6_9ACTN</name>
<dbReference type="Pfam" id="PF00698">
    <property type="entry name" value="Acyl_transf_1"/>
    <property type="match status" value="1"/>
</dbReference>
<dbReference type="InterPro" id="IPR024925">
    <property type="entry name" value="Malonyl_CoA-ACP_transAc"/>
</dbReference>
<feature type="active site" evidence="5">
    <location>
        <position position="203"/>
    </location>
</feature>
<dbReference type="PIRSF" id="PIRSF000446">
    <property type="entry name" value="Mct"/>
    <property type="match status" value="1"/>
</dbReference>
<dbReference type="SMART" id="SM00827">
    <property type="entry name" value="PKS_AT"/>
    <property type="match status" value="1"/>
</dbReference>
<feature type="domain" description="Malonyl-CoA:ACP transacylase (MAT)" evidence="6">
    <location>
        <begin position="7"/>
        <end position="319"/>
    </location>
</feature>
<keyword evidence="1 4" id="KW-0808">Transferase</keyword>
<evidence type="ECO:0000256" key="3">
    <source>
        <dbReference type="ARBA" id="ARBA00048462"/>
    </source>
</evidence>
<feature type="active site" evidence="5">
    <location>
        <position position="92"/>
    </location>
</feature>
<gene>
    <name evidence="7" type="primary">chryP</name>
</gene>
<dbReference type="InterPro" id="IPR014043">
    <property type="entry name" value="Acyl_transferase_dom"/>
</dbReference>
<dbReference type="PANTHER" id="PTHR42681:SF1">
    <property type="entry name" value="MALONYL-COA-ACYL CARRIER PROTEIN TRANSACYLASE, MITOCHONDRIAL"/>
    <property type="match status" value="1"/>
</dbReference>
<evidence type="ECO:0000256" key="5">
    <source>
        <dbReference type="PIRSR" id="PIRSR000446-1"/>
    </source>
</evidence>
<dbReference type="PANTHER" id="PTHR42681">
    <property type="entry name" value="MALONYL-COA-ACYL CARRIER PROTEIN TRANSACYLASE, MITOCHONDRIAL"/>
    <property type="match status" value="1"/>
</dbReference>
<protein>
    <recommendedName>
        <fullName evidence="4">Malonyl CoA-acyl carrier protein transacylase</fullName>
        <ecNumber evidence="4">2.3.1.39</ecNumber>
    </recommendedName>
</protein>
<dbReference type="SUPFAM" id="SSF55048">
    <property type="entry name" value="Probable ACP-binding domain of malonyl-CoA ACP transacylase"/>
    <property type="match status" value="1"/>
</dbReference>